<dbReference type="OrthoDB" id="8001436at2"/>
<dbReference type="Proteomes" id="UP000311605">
    <property type="component" value="Unassembled WGS sequence"/>
</dbReference>
<reference evidence="1 2" key="1">
    <citation type="submission" date="2019-06" db="EMBL/GenBank/DDBJ databases">
        <title>The draft genome of Rhizobium smilacinae PTYR-5.</title>
        <authorList>
            <person name="Liu L."/>
            <person name="Li L."/>
            <person name="Zhang X."/>
        </authorList>
    </citation>
    <scope>NUCLEOTIDE SEQUENCE [LARGE SCALE GENOMIC DNA]</scope>
    <source>
        <strain evidence="1 2">PTYR-5</strain>
    </source>
</reference>
<comment type="caution">
    <text evidence="1">The sequence shown here is derived from an EMBL/GenBank/DDBJ whole genome shotgun (WGS) entry which is preliminary data.</text>
</comment>
<evidence type="ECO:0000313" key="1">
    <source>
        <dbReference type="EMBL" id="TNM62815.1"/>
    </source>
</evidence>
<dbReference type="RefSeq" id="WP_139677308.1">
    <property type="nucleotide sequence ID" value="NZ_VDMN01000003.1"/>
</dbReference>
<proteinExistence type="predicted"/>
<evidence type="ECO:0000313" key="2">
    <source>
        <dbReference type="Proteomes" id="UP000311605"/>
    </source>
</evidence>
<keyword evidence="2" id="KW-1185">Reference proteome</keyword>
<accession>A0A5C4XH09</accession>
<dbReference type="InterPro" id="IPR021232">
    <property type="entry name" value="DUF2735"/>
</dbReference>
<dbReference type="Pfam" id="PF10931">
    <property type="entry name" value="DUF2735"/>
    <property type="match status" value="1"/>
</dbReference>
<dbReference type="AlphaFoldDB" id="A0A5C4XH09"/>
<dbReference type="EMBL" id="VDMN01000003">
    <property type="protein sequence ID" value="TNM62815.1"/>
    <property type="molecule type" value="Genomic_DNA"/>
</dbReference>
<gene>
    <name evidence="1" type="ORF">FHP24_16475</name>
</gene>
<protein>
    <submittedName>
        <fullName evidence="1">DUF2735 domain-containing protein</fullName>
    </submittedName>
</protein>
<name>A0A5C4XH09_9HYPH</name>
<organism evidence="1 2">
    <name type="scientific">Aliirhizobium smilacinae</name>
    <dbReference type="NCBI Taxonomy" id="1395944"/>
    <lineage>
        <taxon>Bacteria</taxon>
        <taxon>Pseudomonadati</taxon>
        <taxon>Pseudomonadota</taxon>
        <taxon>Alphaproteobacteria</taxon>
        <taxon>Hyphomicrobiales</taxon>
        <taxon>Rhizobiaceae</taxon>
        <taxon>Aliirhizobium</taxon>
    </lineage>
</organism>
<sequence>MAGIHRETAKIYEFPLIQRRRLDNGLTAPVPSRDIVFSVVDTCWYHGDAIREDDPAPDRPKPC</sequence>